<dbReference type="InterPro" id="IPR012495">
    <property type="entry name" value="TadE-like_dom"/>
</dbReference>
<gene>
    <name evidence="3" type="ORF">ACFSUT_41135</name>
</gene>
<evidence type="ECO:0000259" key="2">
    <source>
        <dbReference type="Pfam" id="PF07811"/>
    </source>
</evidence>
<name>A0ABW5ID62_9PSEU</name>
<sequence>MPARPARTRAGAAVECARGALRGDRGEATVELVVATPLLLLTLLAIIQFAVWSHATHVAQAAASQALATARAQHGTAAAGRAAGQRLLADLAAGPLRDPGLAVSRGADSASASVRGEAAAVLPGVHLPVHAEAAGPVERFVPDTAP</sequence>
<dbReference type="Pfam" id="PF07811">
    <property type="entry name" value="TadE"/>
    <property type="match status" value="1"/>
</dbReference>
<reference evidence="4" key="1">
    <citation type="journal article" date="2019" name="Int. J. Syst. Evol. Microbiol.">
        <title>The Global Catalogue of Microorganisms (GCM) 10K type strain sequencing project: providing services to taxonomists for standard genome sequencing and annotation.</title>
        <authorList>
            <consortium name="The Broad Institute Genomics Platform"/>
            <consortium name="The Broad Institute Genome Sequencing Center for Infectious Disease"/>
            <person name="Wu L."/>
            <person name="Ma J."/>
        </authorList>
    </citation>
    <scope>NUCLEOTIDE SEQUENCE [LARGE SCALE GENOMIC DNA]</scope>
    <source>
        <strain evidence="4">CGMCC 4.7638</strain>
    </source>
</reference>
<keyword evidence="1" id="KW-1133">Transmembrane helix</keyword>
<keyword evidence="1" id="KW-0812">Transmembrane</keyword>
<proteinExistence type="predicted"/>
<keyword evidence="4" id="KW-1185">Reference proteome</keyword>
<keyword evidence="1" id="KW-0472">Membrane</keyword>
<organism evidence="3 4">
    <name type="scientific">Amycolatopsis albidoflavus</name>
    <dbReference type="NCBI Taxonomy" id="102226"/>
    <lineage>
        <taxon>Bacteria</taxon>
        <taxon>Bacillati</taxon>
        <taxon>Actinomycetota</taxon>
        <taxon>Actinomycetes</taxon>
        <taxon>Pseudonocardiales</taxon>
        <taxon>Pseudonocardiaceae</taxon>
        <taxon>Amycolatopsis</taxon>
    </lineage>
</organism>
<evidence type="ECO:0000313" key="3">
    <source>
        <dbReference type="EMBL" id="MFD2486735.1"/>
    </source>
</evidence>
<feature type="domain" description="TadE-like" evidence="2">
    <location>
        <begin position="26"/>
        <end position="66"/>
    </location>
</feature>
<evidence type="ECO:0000256" key="1">
    <source>
        <dbReference type="SAM" id="Phobius"/>
    </source>
</evidence>
<feature type="transmembrane region" description="Helical" evidence="1">
    <location>
        <begin position="32"/>
        <end position="52"/>
    </location>
</feature>
<comment type="caution">
    <text evidence="3">The sequence shown here is derived from an EMBL/GenBank/DDBJ whole genome shotgun (WGS) entry which is preliminary data.</text>
</comment>
<protein>
    <submittedName>
        <fullName evidence="3">TadE/TadG family type IV pilus assembly protein</fullName>
    </submittedName>
</protein>
<accession>A0ABW5ID62</accession>
<dbReference type="RefSeq" id="WP_377928114.1">
    <property type="nucleotide sequence ID" value="NZ_BAAAHV010000005.1"/>
</dbReference>
<evidence type="ECO:0000313" key="4">
    <source>
        <dbReference type="Proteomes" id="UP001597542"/>
    </source>
</evidence>
<dbReference type="Proteomes" id="UP001597542">
    <property type="component" value="Unassembled WGS sequence"/>
</dbReference>
<dbReference type="EMBL" id="JBHUKQ010000024">
    <property type="protein sequence ID" value="MFD2486735.1"/>
    <property type="molecule type" value="Genomic_DNA"/>
</dbReference>